<keyword evidence="4" id="KW-0539">Nucleus</keyword>
<evidence type="ECO:0000313" key="6">
    <source>
        <dbReference type="EMBL" id="CAG6477508.1"/>
    </source>
</evidence>
<dbReference type="GO" id="GO:0000445">
    <property type="term" value="C:THO complex part of transcription export complex"/>
    <property type="evidence" value="ECO:0007669"/>
    <property type="project" value="InterPro"/>
</dbReference>
<comment type="subcellular location">
    <subcellularLocation>
        <location evidence="1">Nucleus</location>
    </subcellularLocation>
</comment>
<evidence type="ECO:0000256" key="5">
    <source>
        <dbReference type="SAM" id="Coils"/>
    </source>
</evidence>
<organism evidence="6">
    <name type="scientific">Culex pipiens</name>
    <name type="common">House mosquito</name>
    <dbReference type="NCBI Taxonomy" id="7175"/>
    <lineage>
        <taxon>Eukaryota</taxon>
        <taxon>Metazoa</taxon>
        <taxon>Ecdysozoa</taxon>
        <taxon>Arthropoda</taxon>
        <taxon>Hexapoda</taxon>
        <taxon>Insecta</taxon>
        <taxon>Pterygota</taxon>
        <taxon>Neoptera</taxon>
        <taxon>Endopterygota</taxon>
        <taxon>Diptera</taxon>
        <taxon>Nematocera</taxon>
        <taxon>Culicoidea</taxon>
        <taxon>Culicidae</taxon>
        <taxon>Culicinae</taxon>
        <taxon>Culicini</taxon>
        <taxon>Culex</taxon>
        <taxon>Culex</taxon>
    </lineage>
</organism>
<dbReference type="AlphaFoldDB" id="A0A8D8FP49"/>
<evidence type="ECO:0000256" key="4">
    <source>
        <dbReference type="ARBA" id="ARBA00023242"/>
    </source>
</evidence>
<comment type="similarity">
    <text evidence="2">Belongs to the THOC7 family.</text>
</comment>
<reference evidence="6" key="1">
    <citation type="submission" date="2021-05" db="EMBL/GenBank/DDBJ databases">
        <authorList>
            <person name="Alioto T."/>
            <person name="Alioto T."/>
            <person name="Gomez Garrido J."/>
        </authorList>
    </citation>
    <scope>NUCLEOTIDE SEQUENCE</scope>
</reference>
<accession>A0A8D8FP49</accession>
<keyword evidence="3 5" id="KW-0175">Coiled coil</keyword>
<sequence>MSDEEVIRRRLQIDGDGTGDDRRLNDLLKTFVKWCNSTDSAENSQAIHDRLLAQLAQCEFAMKKSDFSAKMMEQELKNYATISDTIETGIETAKTQIVQSKQNLVLAKKIRKNRMEYDVLARIINQQPDRKNTVKELDTLKKELDELQEKKASLERKLNTKKKDFTVLMRSIIELQNKLEHGTGDDSQDAADEKMVCDDDAVILTVDEAMSPVREQVKIASPEKAS</sequence>
<proteinExistence type="inferred from homology"/>
<dbReference type="PANTHER" id="PTHR23405:SF5">
    <property type="entry name" value="THO COMPLEX SUBUNIT 7 HOMOLOG"/>
    <property type="match status" value="1"/>
</dbReference>
<dbReference type="EMBL" id="HBUE01187040">
    <property type="protein sequence ID" value="CAG6523187.1"/>
    <property type="molecule type" value="Transcribed_RNA"/>
</dbReference>
<dbReference type="Pfam" id="PF05615">
    <property type="entry name" value="THOC7"/>
    <property type="match status" value="1"/>
</dbReference>
<dbReference type="EMBL" id="HBUE01292798">
    <property type="protein sequence ID" value="CAG6574843.1"/>
    <property type="molecule type" value="Transcribed_RNA"/>
</dbReference>
<dbReference type="InterPro" id="IPR008501">
    <property type="entry name" value="THOC7/Mft1"/>
</dbReference>
<evidence type="ECO:0000256" key="3">
    <source>
        <dbReference type="ARBA" id="ARBA00023054"/>
    </source>
</evidence>
<evidence type="ECO:0000256" key="1">
    <source>
        <dbReference type="ARBA" id="ARBA00004123"/>
    </source>
</evidence>
<dbReference type="EMBL" id="HBUE01081128">
    <property type="protein sequence ID" value="CAG6477508.1"/>
    <property type="molecule type" value="Transcribed_RNA"/>
</dbReference>
<dbReference type="GO" id="GO:0006406">
    <property type="term" value="P:mRNA export from nucleus"/>
    <property type="evidence" value="ECO:0007669"/>
    <property type="project" value="TreeGrafter"/>
</dbReference>
<evidence type="ECO:0000256" key="2">
    <source>
        <dbReference type="ARBA" id="ARBA00006482"/>
    </source>
</evidence>
<dbReference type="PANTHER" id="PTHR23405">
    <property type="entry name" value="MAINTENANCE OF KILLER 16 MAK16 PROTEIN-RELATED"/>
    <property type="match status" value="1"/>
</dbReference>
<name>A0A8D8FP49_CULPI</name>
<dbReference type="GO" id="GO:0006397">
    <property type="term" value="P:mRNA processing"/>
    <property type="evidence" value="ECO:0007669"/>
    <property type="project" value="InterPro"/>
</dbReference>
<feature type="coiled-coil region" evidence="5">
    <location>
        <begin position="130"/>
        <end position="164"/>
    </location>
</feature>
<protein>
    <submittedName>
        <fullName evidence="6">THO complex subunit 7 homolog</fullName>
    </submittedName>
</protein>